<dbReference type="EMBL" id="JAFMYV010000001">
    <property type="protein sequence ID" value="MBO0935492.1"/>
    <property type="molecule type" value="Genomic_DNA"/>
</dbReference>
<dbReference type="Proteomes" id="UP000664034">
    <property type="component" value="Unassembled WGS sequence"/>
</dbReference>
<dbReference type="InterPro" id="IPR012296">
    <property type="entry name" value="Nuclease_put_TT1808"/>
</dbReference>
<dbReference type="Gene3D" id="3.90.1570.10">
    <property type="entry name" value="tt1808, chain A"/>
    <property type="match status" value="1"/>
</dbReference>
<comment type="caution">
    <text evidence="1">The sequence shown here is derived from an EMBL/GenBank/DDBJ whole genome shotgun (WGS) entry which is preliminary data.</text>
</comment>
<gene>
    <name evidence="1" type="ORF">J2I47_02925</name>
</gene>
<dbReference type="GO" id="GO:0004519">
    <property type="term" value="F:endonuclease activity"/>
    <property type="evidence" value="ECO:0007669"/>
    <property type="project" value="UniProtKB-KW"/>
</dbReference>
<organism evidence="1 2">
    <name type="scientific">Fibrella rubiginis</name>
    <dbReference type="NCBI Taxonomy" id="2817060"/>
    <lineage>
        <taxon>Bacteria</taxon>
        <taxon>Pseudomonadati</taxon>
        <taxon>Bacteroidota</taxon>
        <taxon>Cytophagia</taxon>
        <taxon>Cytophagales</taxon>
        <taxon>Spirosomataceae</taxon>
        <taxon>Fibrella</taxon>
    </lineage>
</organism>
<accession>A0A939GFC1</accession>
<keyword evidence="1" id="KW-0378">Hydrolase</keyword>
<keyword evidence="1" id="KW-0255">Endonuclease</keyword>
<proteinExistence type="predicted"/>
<sequence>MTTIAEKRPRRKASELIAPAISSALIYELWDGKQVYYKDYRAVMTGKKTIEEVVSCSDLQGVLVSLIHGHLFGIINRKKYLLATNEIGIHLALNNNLANDVVIYDKESVGKLKGKLFDVPPKVVIEVDIKADAAEFDNGSDGYLMEKARKLLDFGVEGVLWIITNAQKTYVINKNDPT</sequence>
<dbReference type="AlphaFoldDB" id="A0A939GFC1"/>
<keyword evidence="1" id="KW-0540">Nuclease</keyword>
<protein>
    <submittedName>
        <fullName evidence="1">Uma2 family endonuclease</fullName>
    </submittedName>
</protein>
<keyword evidence="2" id="KW-1185">Reference proteome</keyword>
<dbReference type="RefSeq" id="WP_207363043.1">
    <property type="nucleotide sequence ID" value="NZ_JAFMYV010000001.1"/>
</dbReference>
<evidence type="ECO:0000313" key="1">
    <source>
        <dbReference type="EMBL" id="MBO0935492.1"/>
    </source>
</evidence>
<name>A0A939GFC1_9BACT</name>
<reference evidence="1" key="1">
    <citation type="submission" date="2021-03" db="EMBL/GenBank/DDBJ databases">
        <title>Fibrella sp. HMF5335 genome sequencing and assembly.</title>
        <authorList>
            <person name="Kang H."/>
            <person name="Kim H."/>
            <person name="Bae S."/>
            <person name="Joh K."/>
        </authorList>
    </citation>
    <scope>NUCLEOTIDE SEQUENCE</scope>
    <source>
        <strain evidence="1">HMF5335</strain>
    </source>
</reference>
<evidence type="ECO:0000313" key="2">
    <source>
        <dbReference type="Proteomes" id="UP000664034"/>
    </source>
</evidence>